<proteinExistence type="predicted"/>
<dbReference type="AlphaFoldDB" id="A0A5U1KRW4"/>
<evidence type="ECO:0000313" key="1">
    <source>
        <dbReference type="EMBL" id="EBO7435163.1"/>
    </source>
</evidence>
<sequence length="168" mass="19602">MSETNWLEIESKNHIKVINDTKINKQDEKIAIRVERSLLRKIKDISMGSISYAVCSLADYALNDVIKNKKHLVLKREKTGNVSYQLRDYSDSDTNHISITCERSDISTDLTRTTIWAYENFIRRIKANTNSYYTIAVIGLVKYGIDLLDTKNKTLMITKKEREYEIMR</sequence>
<dbReference type="EMBL" id="AAGJMH010000034">
    <property type="protein sequence ID" value="EBO7435163.1"/>
    <property type="molecule type" value="Genomic_DNA"/>
</dbReference>
<reference evidence="1" key="1">
    <citation type="submission" date="2018-08" db="EMBL/GenBank/DDBJ databases">
        <authorList>
            <consortium name="PulseNet: The National Subtyping Network for Foodborne Disease Surveillance"/>
            <person name="Tarr C.L."/>
            <person name="Trees E."/>
            <person name="Katz L.S."/>
            <person name="Carleton-Romer H.A."/>
            <person name="Stroika S."/>
            <person name="Kucerova Z."/>
            <person name="Roache K.F."/>
            <person name="Sabol A.L."/>
            <person name="Besser J."/>
            <person name="Gerner-Smidt P."/>
        </authorList>
    </citation>
    <scope>NUCLEOTIDE SEQUENCE</scope>
    <source>
        <strain evidence="1">PNUSAS046152</strain>
    </source>
</reference>
<name>A0A5U1KRW4_SALER</name>
<gene>
    <name evidence="1" type="ORF">D0U91_22935</name>
</gene>
<protein>
    <submittedName>
        <fullName evidence="1">Uncharacterized protein</fullName>
    </submittedName>
</protein>
<comment type="caution">
    <text evidence="1">The sequence shown here is derived from an EMBL/GenBank/DDBJ whole genome shotgun (WGS) entry which is preliminary data.</text>
</comment>
<organism evidence="1">
    <name type="scientific">Salmonella enterica</name>
    <name type="common">Salmonella choleraesuis</name>
    <dbReference type="NCBI Taxonomy" id="28901"/>
    <lineage>
        <taxon>Bacteria</taxon>
        <taxon>Pseudomonadati</taxon>
        <taxon>Pseudomonadota</taxon>
        <taxon>Gammaproteobacteria</taxon>
        <taxon>Enterobacterales</taxon>
        <taxon>Enterobacteriaceae</taxon>
        <taxon>Salmonella</taxon>
    </lineage>
</organism>
<accession>A0A5U1KRW4</accession>